<dbReference type="RefSeq" id="WP_133629428.1">
    <property type="nucleotide sequence ID" value="NZ_SOAZ01000041.1"/>
</dbReference>
<dbReference type="Proteomes" id="UP000295325">
    <property type="component" value="Unassembled WGS sequence"/>
</dbReference>
<dbReference type="OrthoDB" id="9789355at2"/>
<dbReference type="GO" id="GO:0006352">
    <property type="term" value="P:DNA-templated transcription initiation"/>
    <property type="evidence" value="ECO:0007669"/>
    <property type="project" value="InterPro"/>
</dbReference>
<sequence>MEDIKLIKKCQMGDREAFNELISKYHPNLYKFLREGFNDKVKAQLNKLASDSKDINNIIVVDKNNNIVFKVNDNFLKCL</sequence>
<gene>
    <name evidence="1" type="ORF">EDD71_14110</name>
</gene>
<dbReference type="Gene3D" id="1.10.1740.10">
    <property type="match status" value="1"/>
</dbReference>
<organism evidence="1 2">
    <name type="scientific">Fonticella tunisiensis</name>
    <dbReference type="NCBI Taxonomy" id="1096341"/>
    <lineage>
        <taxon>Bacteria</taxon>
        <taxon>Bacillati</taxon>
        <taxon>Bacillota</taxon>
        <taxon>Clostridia</taxon>
        <taxon>Eubacteriales</taxon>
        <taxon>Clostridiaceae</taxon>
        <taxon>Fonticella</taxon>
    </lineage>
</organism>
<keyword evidence="2" id="KW-1185">Reference proteome</keyword>
<dbReference type="GO" id="GO:0003700">
    <property type="term" value="F:DNA-binding transcription factor activity"/>
    <property type="evidence" value="ECO:0007669"/>
    <property type="project" value="InterPro"/>
</dbReference>
<dbReference type="InterPro" id="IPR013325">
    <property type="entry name" value="RNA_pol_sigma_r2"/>
</dbReference>
<accession>A0A4R7K476</accession>
<dbReference type="SUPFAM" id="SSF88946">
    <property type="entry name" value="Sigma2 domain of RNA polymerase sigma factors"/>
    <property type="match status" value="1"/>
</dbReference>
<evidence type="ECO:0000313" key="1">
    <source>
        <dbReference type="EMBL" id="TDT46007.1"/>
    </source>
</evidence>
<dbReference type="AlphaFoldDB" id="A0A4R7K476"/>
<name>A0A4R7K476_9CLOT</name>
<proteinExistence type="predicted"/>
<protein>
    <submittedName>
        <fullName evidence="1">Uncharacterized protein</fullName>
    </submittedName>
</protein>
<dbReference type="EMBL" id="SOAZ01000041">
    <property type="protein sequence ID" value="TDT46007.1"/>
    <property type="molecule type" value="Genomic_DNA"/>
</dbReference>
<evidence type="ECO:0000313" key="2">
    <source>
        <dbReference type="Proteomes" id="UP000295325"/>
    </source>
</evidence>
<comment type="caution">
    <text evidence="1">The sequence shown here is derived from an EMBL/GenBank/DDBJ whole genome shotgun (WGS) entry which is preliminary data.</text>
</comment>
<reference evidence="1 2" key="1">
    <citation type="submission" date="2019-03" db="EMBL/GenBank/DDBJ databases">
        <title>Genomic Encyclopedia of Type Strains, Phase IV (KMG-IV): sequencing the most valuable type-strain genomes for metagenomic binning, comparative biology and taxonomic classification.</title>
        <authorList>
            <person name="Goeker M."/>
        </authorList>
    </citation>
    <scope>NUCLEOTIDE SEQUENCE [LARGE SCALE GENOMIC DNA]</scope>
    <source>
        <strain evidence="1 2">DSM 24455</strain>
    </source>
</reference>